<dbReference type="eggNOG" id="COG2050">
    <property type="taxonomic scope" value="Bacteria"/>
</dbReference>
<dbReference type="SUPFAM" id="SSF54637">
    <property type="entry name" value="Thioesterase/thiol ester dehydrase-isomerase"/>
    <property type="match status" value="1"/>
</dbReference>
<dbReference type="HOGENOM" id="CLU_112070_1_1_6"/>
<protein>
    <submittedName>
        <fullName evidence="2">WecD protein</fullName>
    </submittedName>
</protein>
<keyword evidence="3" id="KW-1185">Reference proteome</keyword>
<dbReference type="KEGG" id="msu:MS2102"/>
<organism evidence="2 3">
    <name type="scientific">Mannheimia succiniciproducens (strain KCTC 0769BP / MBEL55E)</name>
    <dbReference type="NCBI Taxonomy" id="221988"/>
    <lineage>
        <taxon>Bacteria</taxon>
        <taxon>Pseudomonadati</taxon>
        <taxon>Pseudomonadota</taxon>
        <taxon>Gammaproteobacteria</taxon>
        <taxon>Pasteurellales</taxon>
        <taxon>Pasteurellaceae</taxon>
        <taxon>Basfia</taxon>
    </lineage>
</organism>
<sequence>MMQTIDQFIAQYIPAAYALNLRVVESSPQRVVIKAPFECNSNHHHTIFGGSQALLATLSAWSLVYLNFPEANGNIVIRSSQIRYLKPAPSDIIAVSICPDSLAMNLAKQMLTQKGKAKITIQCQLYCDDIIVSEWTGEFVLSHTPF</sequence>
<dbReference type="RefSeq" id="WP_011201256.1">
    <property type="nucleotide sequence ID" value="NC_006300.1"/>
</dbReference>
<dbReference type="OrthoDB" id="572024at2"/>
<accession>Q65QQ1</accession>
<dbReference type="NCBIfam" id="TIGR02447">
    <property type="entry name" value="yiiD_Cterm"/>
    <property type="match status" value="1"/>
</dbReference>
<evidence type="ECO:0000313" key="3">
    <source>
        <dbReference type="Proteomes" id="UP000000607"/>
    </source>
</evidence>
<dbReference type="Gene3D" id="3.10.129.10">
    <property type="entry name" value="Hotdog Thioesterase"/>
    <property type="match status" value="1"/>
</dbReference>
<dbReference type="InterPro" id="IPR029069">
    <property type="entry name" value="HotDog_dom_sf"/>
</dbReference>
<name>Q65QQ1_MANSM</name>
<dbReference type="AlphaFoldDB" id="Q65QQ1"/>
<dbReference type="EMBL" id="AE016827">
    <property type="protein sequence ID" value="AAU38709.1"/>
    <property type="molecule type" value="Genomic_DNA"/>
</dbReference>
<proteinExistence type="predicted"/>
<reference evidence="2 3" key="1">
    <citation type="journal article" date="2004" name="Nat. Biotechnol.">
        <title>The genome sequence of the capnophilic rumen bacterium Mannheimia succiniciproducens.</title>
        <authorList>
            <person name="Hong S.H."/>
            <person name="Kim J.S."/>
            <person name="Lee S.Y."/>
            <person name="In Y.H."/>
            <person name="Choi S.S."/>
            <person name="Rih J.-K."/>
            <person name="Kim C.H."/>
            <person name="Jeong H."/>
            <person name="Hur C.G."/>
            <person name="Kim J.J."/>
        </authorList>
    </citation>
    <scope>NUCLEOTIDE SEQUENCE [LARGE SCALE GENOMIC DNA]</scope>
    <source>
        <strain evidence="3">KCTC 0769BP / MBEL55E</strain>
    </source>
</reference>
<evidence type="ECO:0000313" key="2">
    <source>
        <dbReference type="EMBL" id="AAU38709.1"/>
    </source>
</evidence>
<evidence type="ECO:0000259" key="1">
    <source>
        <dbReference type="Pfam" id="PF09500"/>
    </source>
</evidence>
<gene>
    <name evidence="2" type="primary">wecD</name>
    <name evidence="2" type="ordered locus">MS2102</name>
</gene>
<dbReference type="InterPro" id="IPR012660">
    <property type="entry name" value="YiiD_C"/>
</dbReference>
<dbReference type="STRING" id="221988.MS2102"/>
<feature type="domain" description="Thioesterase putative" evidence="1">
    <location>
        <begin position="3"/>
        <end position="142"/>
    </location>
</feature>
<dbReference type="Proteomes" id="UP000000607">
    <property type="component" value="Chromosome"/>
</dbReference>
<dbReference type="Pfam" id="PF09500">
    <property type="entry name" value="YiiD_C"/>
    <property type="match status" value="1"/>
</dbReference>